<evidence type="ECO:0000313" key="3">
    <source>
        <dbReference type="Proteomes" id="UP000242791"/>
    </source>
</evidence>
<dbReference type="InterPro" id="IPR056009">
    <property type="entry name" value="DUF7587"/>
</dbReference>
<dbReference type="EMBL" id="LGTZ01000426">
    <property type="protein sequence ID" value="OJD25130.1"/>
    <property type="molecule type" value="Genomic_DNA"/>
</dbReference>
<accession>A0A1J9QAP9</accession>
<comment type="caution">
    <text evidence="2">The sequence shown here is derived from an EMBL/GenBank/DDBJ whole genome shotgun (WGS) entry which is preliminary data.</text>
</comment>
<evidence type="ECO:0000259" key="1">
    <source>
        <dbReference type="Pfam" id="PF24494"/>
    </source>
</evidence>
<reference evidence="2 3" key="1">
    <citation type="submission" date="2015-08" db="EMBL/GenBank/DDBJ databases">
        <title>Emmonsia species relationships and genome sequence.</title>
        <authorList>
            <person name="Cuomo C.A."/>
            <person name="Schwartz I.S."/>
            <person name="Kenyon C."/>
            <person name="De Hoog G.S."/>
            <person name="Govender N.P."/>
            <person name="Botha A."/>
            <person name="Moreno L."/>
            <person name="De Vries M."/>
            <person name="Munoz J.F."/>
            <person name="Stielow J.B."/>
        </authorList>
    </citation>
    <scope>NUCLEOTIDE SEQUENCE [LARGE SCALE GENOMIC DNA]</scope>
    <source>
        <strain evidence="2 3">EI222</strain>
    </source>
</reference>
<dbReference type="VEuPathDB" id="FungiDB:ACJ73_03498"/>
<sequence>MPPNCPNGIFSAQDVFNKNPLSSDITPGYNGWSEWLIWREIPETSIVCTITQPELLEIAEVHYDIGSILQAASSQTQGSPTKFNNAARATVGNNLPMEYVNQVALKITHGWRFTRETRYAEDDEFLGGVQLGYSNLASASAPAPAIGFATSPITPPKHERMREVIVIDDDTDTDVNYQYGQEVVVIEDDEEDMEGVE</sequence>
<dbReference type="Pfam" id="PF24494">
    <property type="entry name" value="DUF7587"/>
    <property type="match status" value="1"/>
</dbReference>
<evidence type="ECO:0000313" key="2">
    <source>
        <dbReference type="EMBL" id="OJD25130.1"/>
    </source>
</evidence>
<gene>
    <name evidence="2" type="ORF">ACJ73_03498</name>
</gene>
<name>A0A1J9QAP9_9EURO</name>
<dbReference type="OrthoDB" id="5397734at2759"/>
<dbReference type="AlphaFoldDB" id="A0A1J9QAP9"/>
<feature type="domain" description="DUF7587" evidence="1">
    <location>
        <begin position="7"/>
        <end position="51"/>
    </location>
</feature>
<dbReference type="Proteomes" id="UP000242791">
    <property type="component" value="Unassembled WGS sequence"/>
</dbReference>
<organism evidence="2 3">
    <name type="scientific">Blastomyces percursus</name>
    <dbReference type="NCBI Taxonomy" id="1658174"/>
    <lineage>
        <taxon>Eukaryota</taxon>
        <taxon>Fungi</taxon>
        <taxon>Dikarya</taxon>
        <taxon>Ascomycota</taxon>
        <taxon>Pezizomycotina</taxon>
        <taxon>Eurotiomycetes</taxon>
        <taxon>Eurotiomycetidae</taxon>
        <taxon>Onygenales</taxon>
        <taxon>Ajellomycetaceae</taxon>
        <taxon>Blastomyces</taxon>
    </lineage>
</organism>
<feature type="non-terminal residue" evidence="2">
    <location>
        <position position="197"/>
    </location>
</feature>
<protein>
    <recommendedName>
        <fullName evidence="1">DUF7587 domain-containing protein</fullName>
    </recommendedName>
</protein>
<keyword evidence="3" id="KW-1185">Reference proteome</keyword>
<proteinExistence type="predicted"/>